<gene>
    <name evidence="19" type="ORF">WG66_5282</name>
</gene>
<feature type="domain" description="Chromo" evidence="17">
    <location>
        <begin position="586"/>
        <end position="645"/>
    </location>
</feature>
<dbReference type="FunFam" id="3.10.20.370:FF:000001">
    <property type="entry name" value="Retrovirus-related Pol polyprotein from transposon 17.6-like protein"/>
    <property type="match status" value="1"/>
</dbReference>
<comment type="caution">
    <text evidence="19">The sequence shown here is derived from an EMBL/GenBank/DDBJ whole genome shotgun (WGS) entry which is preliminary data.</text>
</comment>
<dbReference type="PANTHER" id="PTHR37984:SF5">
    <property type="entry name" value="PROTEIN NYNRIN-LIKE"/>
    <property type="match status" value="1"/>
</dbReference>
<evidence type="ECO:0000256" key="1">
    <source>
        <dbReference type="ARBA" id="ARBA00022670"/>
    </source>
</evidence>
<dbReference type="InterPro" id="IPR041373">
    <property type="entry name" value="RT_RNaseH"/>
</dbReference>
<evidence type="ECO:0000256" key="16">
    <source>
        <dbReference type="SAM" id="MobiDB-lite"/>
    </source>
</evidence>
<dbReference type="PROSITE" id="PS50994">
    <property type="entry name" value="INTEGRASE"/>
    <property type="match status" value="1"/>
</dbReference>
<evidence type="ECO:0000259" key="17">
    <source>
        <dbReference type="PROSITE" id="PS50013"/>
    </source>
</evidence>
<keyword evidence="7" id="KW-0255">Endonuclease</keyword>
<dbReference type="SMART" id="SM00298">
    <property type="entry name" value="CHROMO"/>
    <property type="match status" value="1"/>
</dbReference>
<dbReference type="InterPro" id="IPR056924">
    <property type="entry name" value="SH3_Tf2-1"/>
</dbReference>
<dbReference type="Pfam" id="PF00385">
    <property type="entry name" value="Chromo"/>
    <property type="match status" value="1"/>
</dbReference>
<organism evidence="19 20">
    <name type="scientific">Moniliophthora roreri</name>
    <name type="common">Frosty pod rot fungus</name>
    <name type="synonym">Monilia roreri</name>
    <dbReference type="NCBI Taxonomy" id="221103"/>
    <lineage>
        <taxon>Eukaryota</taxon>
        <taxon>Fungi</taxon>
        <taxon>Dikarya</taxon>
        <taxon>Basidiomycota</taxon>
        <taxon>Agaricomycotina</taxon>
        <taxon>Agaricomycetes</taxon>
        <taxon>Agaricomycetidae</taxon>
        <taxon>Agaricales</taxon>
        <taxon>Marasmiineae</taxon>
        <taxon>Marasmiaceae</taxon>
        <taxon>Moniliophthora</taxon>
    </lineage>
</organism>
<evidence type="ECO:0000256" key="13">
    <source>
        <dbReference type="ARBA" id="ARBA00022932"/>
    </source>
</evidence>
<dbReference type="GO" id="GO:0006310">
    <property type="term" value="P:DNA recombination"/>
    <property type="evidence" value="ECO:0007669"/>
    <property type="project" value="UniProtKB-KW"/>
</dbReference>
<evidence type="ECO:0000256" key="3">
    <source>
        <dbReference type="ARBA" id="ARBA00022695"/>
    </source>
</evidence>
<dbReference type="AlphaFoldDB" id="A0A0W0G0T2"/>
<evidence type="ECO:0000256" key="10">
    <source>
        <dbReference type="ARBA" id="ARBA00022884"/>
    </source>
</evidence>
<dbReference type="Pfam" id="PF17917">
    <property type="entry name" value="RT_RNaseH"/>
    <property type="match status" value="1"/>
</dbReference>
<dbReference type="GO" id="GO:0006508">
    <property type="term" value="P:proteolysis"/>
    <property type="evidence" value="ECO:0007669"/>
    <property type="project" value="UniProtKB-KW"/>
</dbReference>
<dbReference type="Pfam" id="PF00665">
    <property type="entry name" value="rve"/>
    <property type="match status" value="1"/>
</dbReference>
<dbReference type="GO" id="GO:0003723">
    <property type="term" value="F:RNA binding"/>
    <property type="evidence" value="ECO:0007669"/>
    <property type="project" value="UniProtKB-KW"/>
</dbReference>
<dbReference type="GO" id="GO:0006338">
    <property type="term" value="P:chromatin remodeling"/>
    <property type="evidence" value="ECO:0007669"/>
    <property type="project" value="UniProtKB-ARBA"/>
</dbReference>
<keyword evidence="14" id="KW-0238">DNA-binding</keyword>
<dbReference type="GO" id="GO:0046872">
    <property type="term" value="F:metal ion binding"/>
    <property type="evidence" value="ECO:0007669"/>
    <property type="project" value="UniProtKB-KW"/>
</dbReference>
<dbReference type="SUPFAM" id="SSF54160">
    <property type="entry name" value="Chromo domain-like"/>
    <property type="match status" value="1"/>
</dbReference>
<dbReference type="InterPro" id="IPR050951">
    <property type="entry name" value="Retrovirus_Pol_polyprotein"/>
</dbReference>
<feature type="domain" description="Integrase catalytic" evidence="18">
    <location>
        <begin position="287"/>
        <end position="447"/>
    </location>
</feature>
<dbReference type="SUPFAM" id="SSF53098">
    <property type="entry name" value="Ribonuclease H-like"/>
    <property type="match status" value="1"/>
</dbReference>
<dbReference type="PROSITE" id="PS50013">
    <property type="entry name" value="CHROMO_2"/>
    <property type="match status" value="1"/>
</dbReference>
<accession>A0A0W0G0T2</accession>
<dbReference type="InterPro" id="IPR001584">
    <property type="entry name" value="Integrase_cat-core"/>
</dbReference>
<keyword evidence="3" id="KW-0548">Nucleotidyltransferase</keyword>
<evidence type="ECO:0000256" key="4">
    <source>
        <dbReference type="ARBA" id="ARBA00022722"/>
    </source>
</evidence>
<feature type="compositionally biased region" description="Low complexity" evidence="16">
    <location>
        <begin position="677"/>
        <end position="690"/>
    </location>
</feature>
<dbReference type="Gene3D" id="3.30.420.10">
    <property type="entry name" value="Ribonuclease H-like superfamily/Ribonuclease H"/>
    <property type="match status" value="1"/>
</dbReference>
<dbReference type="EMBL" id="LATX01001378">
    <property type="protein sequence ID" value="KTB42154.1"/>
    <property type="molecule type" value="Genomic_DNA"/>
</dbReference>
<evidence type="ECO:0000256" key="15">
    <source>
        <dbReference type="ARBA" id="ARBA00023172"/>
    </source>
</evidence>
<reference evidence="19 20" key="1">
    <citation type="submission" date="2015-12" db="EMBL/GenBank/DDBJ databases">
        <title>Draft genome sequence of Moniliophthora roreri, the causal agent of frosty pod rot of cacao.</title>
        <authorList>
            <person name="Aime M.C."/>
            <person name="Diaz-Valderrama J.R."/>
            <person name="Kijpornyongpan T."/>
            <person name="Phillips-Mora W."/>
        </authorList>
    </citation>
    <scope>NUCLEOTIDE SEQUENCE [LARGE SCALE GENOMIC DNA]</scope>
    <source>
        <strain evidence="19 20">MCA 2952</strain>
    </source>
</reference>
<evidence type="ECO:0000313" key="19">
    <source>
        <dbReference type="EMBL" id="KTB42154.1"/>
    </source>
</evidence>
<evidence type="ECO:0000256" key="14">
    <source>
        <dbReference type="ARBA" id="ARBA00023125"/>
    </source>
</evidence>
<dbReference type="InterPro" id="IPR043502">
    <property type="entry name" value="DNA/RNA_pol_sf"/>
</dbReference>
<keyword evidence="1" id="KW-0645">Protease</keyword>
<evidence type="ECO:0000256" key="7">
    <source>
        <dbReference type="ARBA" id="ARBA00022759"/>
    </source>
</evidence>
<dbReference type="eggNOG" id="KOG0017">
    <property type="taxonomic scope" value="Eukaryota"/>
</dbReference>
<sequence length="1014" mass="115030">MPDVDKPFVIEADASKWATGAVLRQKGADGEWHPCGYLSKSFSPTERNYKIYDHELLAIYQALMEWHHYLMGRKFKIVVLSDHKNLTYFWTTQKLNRRQARWSLFLSEFDLGLVHVPGKSISQADALSRRSNEQDDVDSDNKDIVVLPDRLFIKGIDLGMKEDIAERLGPDDFHKLALEQLLHQGVPPIRSALSDWKIKGDLLFFQNRVYVPNDINLRRRIVRSIHETTGVGHLGQWNTIEQVQWDFWWLGMAKFIRSFVDGCIICQQSKIITHPTRTPIQPMQVTLNAVPFQICTMDLITDLSECDGMDSILVVVDHSSTKGVIFTPCTKTTDATKVAEMLIQHLYKRFGLPDRIISDRNPRFATEVFQEMGKQLSIKHSMSTAFHPQTDRETERVNREIEVYLRAFCAKEQTQWKEYLPLAEFAHNNRTHSVLKNSPFFMMMGYHPHPLPTVFERTTIPSVEERLQELKRVREETASLLELARQQMIQREKQKLDVFKEGQKVWLEAKNLAMGYPSKKLAPKREGPFKVLKVLGLVTYKLDLPHQWKIHPVFHTALLSPFKQTEAHGLSFTEPPPDLIEGFEEYEVEVVVGHRPKKRPREFLVSYTGYDSSHNRWIRMEGMVNCLDLLKKYIKKHQSCPMHPPPPLPLLLLAASQPETRALFLLCWEKDDMEKISPTQTASSQTPTSSFIFSIPDTSSTDSDDEPMGTDTPILTSTTPGVSSLDSPLNPQTTKLDSPPLPIPPPNPAAHSFILTPLPIPTSNLRSNRLTPSPPPSPNHLPPLTPEIFRCLKPQFHQKVEYIPAVGGEVVLVESEDVVEDEEQENRIPENVKDPPILSLRSPTPAPTPMMQLVDRVSALCADWSAISPDIACSTCVIDASKLSLDIHLATALTNEGLAALHTDSLIRAQTLCRMVAIMTMNGGTMTSPTTTLAENVEMLTEEYDRDAQLLFVGADPKKVRLLSVEERQAMGWQPTFDPPATPRMGTVEEMPDMDDRPDTSYDYDTELYGDGES</sequence>
<dbReference type="GO" id="GO:0003887">
    <property type="term" value="F:DNA-directed DNA polymerase activity"/>
    <property type="evidence" value="ECO:0007669"/>
    <property type="project" value="UniProtKB-KW"/>
</dbReference>
<protein>
    <recommendedName>
        <fullName evidence="21">Reverse transcriptase-rnase h-integrase</fullName>
    </recommendedName>
</protein>
<keyword evidence="2" id="KW-0808">Transferase</keyword>
<evidence type="ECO:0000313" key="20">
    <source>
        <dbReference type="Proteomes" id="UP000054988"/>
    </source>
</evidence>
<feature type="compositionally biased region" description="Acidic residues" evidence="16">
    <location>
        <begin position="1002"/>
        <end position="1014"/>
    </location>
</feature>
<keyword evidence="13" id="KW-0239">DNA-directed DNA polymerase</keyword>
<dbReference type="InterPro" id="IPR023780">
    <property type="entry name" value="Chromo_domain"/>
</dbReference>
<name>A0A0W0G0T2_MONRR</name>
<keyword evidence="11" id="KW-0229">DNA integration</keyword>
<keyword evidence="15" id="KW-0233">DNA recombination</keyword>
<evidence type="ECO:0000256" key="5">
    <source>
        <dbReference type="ARBA" id="ARBA00022723"/>
    </source>
</evidence>
<dbReference type="InterPro" id="IPR036397">
    <property type="entry name" value="RNaseH_sf"/>
</dbReference>
<evidence type="ECO:0000256" key="8">
    <source>
        <dbReference type="ARBA" id="ARBA00022801"/>
    </source>
</evidence>
<dbReference type="GO" id="GO:0004519">
    <property type="term" value="F:endonuclease activity"/>
    <property type="evidence" value="ECO:0007669"/>
    <property type="project" value="UniProtKB-KW"/>
</dbReference>
<dbReference type="InterPro" id="IPR016197">
    <property type="entry name" value="Chromo-like_dom_sf"/>
</dbReference>
<feature type="region of interest" description="Disordered" evidence="16">
    <location>
        <begin position="677"/>
        <end position="749"/>
    </location>
</feature>
<dbReference type="GO" id="GO:0003677">
    <property type="term" value="F:DNA binding"/>
    <property type="evidence" value="ECO:0007669"/>
    <property type="project" value="UniProtKB-KW"/>
</dbReference>
<dbReference type="Gene3D" id="1.10.340.70">
    <property type="match status" value="1"/>
</dbReference>
<feature type="compositionally biased region" description="Polar residues" evidence="16">
    <location>
        <begin position="713"/>
        <end position="736"/>
    </location>
</feature>
<dbReference type="GO" id="GO:0004190">
    <property type="term" value="F:aspartic-type endopeptidase activity"/>
    <property type="evidence" value="ECO:0007669"/>
    <property type="project" value="UniProtKB-KW"/>
</dbReference>
<dbReference type="Pfam" id="PF17921">
    <property type="entry name" value="Integrase_H2C2"/>
    <property type="match status" value="1"/>
</dbReference>
<evidence type="ECO:0000256" key="9">
    <source>
        <dbReference type="ARBA" id="ARBA00022842"/>
    </source>
</evidence>
<evidence type="ECO:0000256" key="11">
    <source>
        <dbReference type="ARBA" id="ARBA00022908"/>
    </source>
</evidence>
<feature type="region of interest" description="Disordered" evidence="16">
    <location>
        <begin position="973"/>
        <end position="1014"/>
    </location>
</feature>
<keyword evidence="8" id="KW-0378">Hydrolase</keyword>
<keyword evidence="12" id="KW-0695">RNA-directed DNA polymerase</keyword>
<dbReference type="InterPro" id="IPR000953">
    <property type="entry name" value="Chromo/chromo_shadow_dom"/>
</dbReference>
<evidence type="ECO:0000256" key="6">
    <source>
        <dbReference type="ARBA" id="ARBA00022750"/>
    </source>
</evidence>
<dbReference type="Pfam" id="PF24626">
    <property type="entry name" value="SH3_Tf2-1"/>
    <property type="match status" value="1"/>
</dbReference>
<evidence type="ECO:0000256" key="2">
    <source>
        <dbReference type="ARBA" id="ARBA00022679"/>
    </source>
</evidence>
<keyword evidence="10" id="KW-0694">RNA-binding</keyword>
<dbReference type="GO" id="GO:0003964">
    <property type="term" value="F:RNA-directed DNA polymerase activity"/>
    <property type="evidence" value="ECO:0007669"/>
    <property type="project" value="UniProtKB-KW"/>
</dbReference>
<dbReference type="CDD" id="cd09274">
    <property type="entry name" value="RNase_HI_RT_Ty3"/>
    <property type="match status" value="1"/>
</dbReference>
<dbReference type="PANTHER" id="PTHR37984">
    <property type="entry name" value="PROTEIN CBG26694"/>
    <property type="match status" value="1"/>
</dbReference>
<evidence type="ECO:0000256" key="12">
    <source>
        <dbReference type="ARBA" id="ARBA00022918"/>
    </source>
</evidence>
<dbReference type="Gene3D" id="3.10.20.370">
    <property type="match status" value="1"/>
</dbReference>
<evidence type="ECO:0000259" key="18">
    <source>
        <dbReference type="PROSITE" id="PS50994"/>
    </source>
</evidence>
<keyword evidence="6" id="KW-0064">Aspartyl protease</keyword>
<dbReference type="InterPro" id="IPR012337">
    <property type="entry name" value="RNaseH-like_sf"/>
</dbReference>
<feature type="compositionally biased region" description="Pro residues" evidence="16">
    <location>
        <begin position="739"/>
        <end position="748"/>
    </location>
</feature>
<dbReference type="Proteomes" id="UP000054988">
    <property type="component" value="Unassembled WGS sequence"/>
</dbReference>
<keyword evidence="4" id="KW-0540">Nuclease</keyword>
<dbReference type="Gene3D" id="2.40.50.40">
    <property type="match status" value="1"/>
</dbReference>
<keyword evidence="5" id="KW-0479">Metal-binding</keyword>
<dbReference type="GO" id="GO:0015074">
    <property type="term" value="P:DNA integration"/>
    <property type="evidence" value="ECO:0007669"/>
    <property type="project" value="UniProtKB-KW"/>
</dbReference>
<keyword evidence="9" id="KW-0460">Magnesium</keyword>
<dbReference type="InterPro" id="IPR041588">
    <property type="entry name" value="Integrase_H2C2"/>
</dbReference>
<dbReference type="SUPFAM" id="SSF56672">
    <property type="entry name" value="DNA/RNA polymerases"/>
    <property type="match status" value="1"/>
</dbReference>
<evidence type="ECO:0008006" key="21">
    <source>
        <dbReference type="Google" id="ProtNLM"/>
    </source>
</evidence>
<dbReference type="GO" id="GO:0005634">
    <property type="term" value="C:nucleus"/>
    <property type="evidence" value="ECO:0007669"/>
    <property type="project" value="UniProtKB-ARBA"/>
</dbReference>
<proteinExistence type="predicted"/>
<dbReference type="CDD" id="cd18972">
    <property type="entry name" value="CD_POL_like"/>
    <property type="match status" value="1"/>
</dbReference>